<organism evidence="2">
    <name type="scientific">Paramecium caudatum</name>
    <dbReference type="NCBI Taxonomy" id="5885"/>
    <lineage>
        <taxon>Eukaryota</taxon>
        <taxon>Sar</taxon>
        <taxon>Alveolata</taxon>
        <taxon>Ciliophora</taxon>
        <taxon>Intramacronucleata</taxon>
        <taxon>Oligohymenophorea</taxon>
        <taxon>Peniculida</taxon>
        <taxon>Parameciidae</taxon>
        <taxon>Paramecium</taxon>
    </lineage>
</organism>
<feature type="transmembrane region" description="Helical" evidence="1">
    <location>
        <begin position="418"/>
        <end position="437"/>
    </location>
</feature>
<accession>D8L7T9</accession>
<evidence type="ECO:0000313" key="2">
    <source>
        <dbReference type="EMBL" id="CAZ66826.1"/>
    </source>
</evidence>
<keyword evidence="1" id="KW-0472">Membrane</keyword>
<dbReference type="GeneID" id="9384768"/>
<sequence length="525" mass="63519">MFKPDFDEFFCFYENEHEFYIDRESLKEELDFAFFFFDFYYLEYLGYGAKKAINPILVEEPKKIKEEKIKRLFFLKRTKDFSAFDENFIIMPDFHRKSYGRLEPVGEFICEGEGLILSNFDFDYDVDVVSEFFHKSLDSLENFICAPSEPIFGFNPDNLDYDLEDFKRKKNLLITSRHFLYDIDSEAELKKSNFNSNVILFNKKEKKSSEEPYYLYKKIFEIIAEGKFSIINKNFLGATFFFLLLMSLKEYTFYVVDTKVKETEEEYMRRMKKLMPYDSLSFKEEELEEFCEVDKKYHHPLYPLAVQVDVVSEHFVDKFRKREPVRYFIKDSFKAKKNKEFRANFKKNNKDFFFKKTYINKFNSYFFKKGNSLNTLKDLISGFSIFLDESLDRNIDDKFRTKNILAFFNMLASSENNININMILAWIIEFSGFIYFFKTKAVPKFLKKKIKKKYLVEPFFVKKEIRNKYTLKYFHFFTEKEQAFNLNDRFFDLLSSTAYDHKESLFYNYKVISLKKAIHKFLKNK</sequence>
<dbReference type="EMBL" id="FN424190">
    <property type="protein sequence ID" value="CAZ66826.1"/>
    <property type="molecule type" value="Genomic_DNA"/>
</dbReference>
<dbReference type="AlphaFoldDB" id="D8L7T9"/>
<keyword evidence="1" id="KW-0812">Transmembrane</keyword>
<geneLocation type="mitochondrion" evidence="2"/>
<name>D8L7T9_PARCA</name>
<evidence type="ECO:0000256" key="1">
    <source>
        <dbReference type="SAM" id="Phobius"/>
    </source>
</evidence>
<gene>
    <name evidence="2" type="primary">ymf63</name>
</gene>
<keyword evidence="1" id="KW-1133">Transmembrane helix</keyword>
<keyword evidence="2" id="KW-0496">Mitochondrion</keyword>
<dbReference type="RefSeq" id="YP_003734447.1">
    <property type="nucleotide sequence ID" value="NC_014262.1"/>
</dbReference>
<reference evidence="2" key="1">
    <citation type="journal article" date="2011" name="BMC Genomics">
        <title>The mitochondrial genome sequence of the ciliate Paramecium caudatum reveals a shift in nucleotide composition and codon usage within the genus Paramecium.</title>
        <authorList>
            <person name="Barth D."/>
            <person name="Berendonk T.U."/>
        </authorList>
    </citation>
    <scope>NUCLEOTIDE SEQUENCE</scope>
    <source>
        <strain evidence="2">GB-E</strain>
    </source>
</reference>
<protein>
    <submittedName>
        <fullName evidence="2">Ymf63</fullName>
    </submittedName>
</protein>
<proteinExistence type="predicted"/>